<dbReference type="Gene3D" id="3.10.450.350">
    <property type="match status" value="2"/>
</dbReference>
<dbReference type="SUPFAM" id="SSF51261">
    <property type="entry name" value="Duplicated hybrid motif"/>
    <property type="match status" value="1"/>
</dbReference>
<keyword evidence="7" id="KW-0482">Metalloprotease</keyword>
<dbReference type="RefSeq" id="WP_161157929.1">
    <property type="nucleotide sequence ID" value="NZ_WEKT01000056.1"/>
</dbReference>
<dbReference type="AlphaFoldDB" id="A0A7X4LNX0"/>
<comment type="cofactor">
    <cofactor evidence="1">
        <name>Zn(2+)</name>
        <dbReference type="ChEBI" id="CHEBI:29105"/>
    </cofactor>
</comment>
<comment type="caution">
    <text evidence="12">The sequence shown here is derived from an EMBL/GenBank/DDBJ whole genome shotgun (WGS) entry which is preliminary data.</text>
</comment>
<keyword evidence="5" id="KW-0378">Hydrolase</keyword>
<keyword evidence="6" id="KW-0862">Zinc</keyword>
<evidence type="ECO:0000313" key="12">
    <source>
        <dbReference type="EMBL" id="MZI95448.1"/>
    </source>
</evidence>
<evidence type="ECO:0000259" key="11">
    <source>
        <dbReference type="Pfam" id="PF19425"/>
    </source>
</evidence>
<dbReference type="GO" id="GO:0030313">
    <property type="term" value="C:cell envelope"/>
    <property type="evidence" value="ECO:0007669"/>
    <property type="project" value="UniProtKB-SubCell"/>
</dbReference>
<dbReference type="PANTHER" id="PTHR21666">
    <property type="entry name" value="PEPTIDASE-RELATED"/>
    <property type="match status" value="1"/>
</dbReference>
<keyword evidence="3" id="KW-0645">Protease</keyword>
<dbReference type="InterPro" id="IPR016047">
    <property type="entry name" value="M23ase_b-sheet_dom"/>
</dbReference>
<comment type="pathway">
    <text evidence="8">Cell wall degradation; peptidoglycan degradation.</text>
</comment>
<evidence type="ECO:0000256" key="3">
    <source>
        <dbReference type="ARBA" id="ARBA00022670"/>
    </source>
</evidence>
<dbReference type="CDD" id="cd12797">
    <property type="entry name" value="M23_peptidase"/>
    <property type="match status" value="1"/>
</dbReference>
<evidence type="ECO:0000256" key="1">
    <source>
        <dbReference type="ARBA" id="ARBA00001947"/>
    </source>
</evidence>
<evidence type="ECO:0000259" key="9">
    <source>
        <dbReference type="Pfam" id="PF01551"/>
    </source>
</evidence>
<evidence type="ECO:0000313" key="13">
    <source>
        <dbReference type="Proteomes" id="UP000462621"/>
    </source>
</evidence>
<dbReference type="InterPro" id="IPR011055">
    <property type="entry name" value="Dup_hybrid_motif"/>
</dbReference>
<dbReference type="Pfam" id="PF19425">
    <property type="entry name" value="Csd3_N2"/>
    <property type="match status" value="1"/>
</dbReference>
<accession>A0A7X4LNX0</accession>
<keyword evidence="13" id="KW-1185">Reference proteome</keyword>
<dbReference type="GO" id="GO:0046872">
    <property type="term" value="F:metal ion binding"/>
    <property type="evidence" value="ECO:0007669"/>
    <property type="project" value="UniProtKB-KW"/>
</dbReference>
<evidence type="ECO:0000256" key="4">
    <source>
        <dbReference type="ARBA" id="ARBA00022723"/>
    </source>
</evidence>
<dbReference type="EMBL" id="WEKT01000056">
    <property type="protein sequence ID" value="MZI95448.1"/>
    <property type="molecule type" value="Genomic_DNA"/>
</dbReference>
<evidence type="ECO:0000256" key="5">
    <source>
        <dbReference type="ARBA" id="ARBA00022801"/>
    </source>
</evidence>
<dbReference type="GO" id="GO:0042834">
    <property type="term" value="F:peptidoglycan binding"/>
    <property type="evidence" value="ECO:0007669"/>
    <property type="project" value="InterPro"/>
</dbReference>
<feature type="domain" description="M23ase beta-sheet core" evidence="9">
    <location>
        <begin position="295"/>
        <end position="388"/>
    </location>
</feature>
<evidence type="ECO:0000256" key="2">
    <source>
        <dbReference type="ARBA" id="ARBA00004196"/>
    </source>
</evidence>
<evidence type="ECO:0000256" key="7">
    <source>
        <dbReference type="ARBA" id="ARBA00023049"/>
    </source>
</evidence>
<dbReference type="InterPro" id="IPR045834">
    <property type="entry name" value="Csd3_N2"/>
</dbReference>
<dbReference type="Gene3D" id="2.70.70.10">
    <property type="entry name" value="Glucose Permease (Domain IIA)"/>
    <property type="match status" value="1"/>
</dbReference>
<dbReference type="InterPro" id="IPR007340">
    <property type="entry name" value="LysM_Opacity-associatedA"/>
</dbReference>
<evidence type="ECO:0000256" key="6">
    <source>
        <dbReference type="ARBA" id="ARBA00022833"/>
    </source>
</evidence>
<dbReference type="GO" id="GO:0004222">
    <property type="term" value="F:metalloendopeptidase activity"/>
    <property type="evidence" value="ECO:0007669"/>
    <property type="project" value="TreeGrafter"/>
</dbReference>
<evidence type="ECO:0000256" key="8">
    <source>
        <dbReference type="ARBA" id="ARBA00060568"/>
    </source>
</evidence>
<organism evidence="12 13">
    <name type="scientific">Vibrio eleionomae</name>
    <dbReference type="NCBI Taxonomy" id="2653505"/>
    <lineage>
        <taxon>Bacteria</taxon>
        <taxon>Pseudomonadati</taxon>
        <taxon>Pseudomonadota</taxon>
        <taxon>Gammaproteobacteria</taxon>
        <taxon>Vibrionales</taxon>
        <taxon>Vibrionaceae</taxon>
        <taxon>Vibrio</taxon>
    </lineage>
</organism>
<dbReference type="FunFam" id="2.70.70.10:FF:000002">
    <property type="entry name" value="Murein DD-endopeptidase MepM"/>
    <property type="match status" value="1"/>
</dbReference>
<dbReference type="Pfam" id="PF04225">
    <property type="entry name" value="LysM_OapA"/>
    <property type="match status" value="1"/>
</dbReference>
<comment type="subcellular location">
    <subcellularLocation>
        <location evidence="2">Cell envelope</location>
    </subcellularLocation>
</comment>
<feature type="domain" description="Opacity-associated protein A LysM-like" evidence="10">
    <location>
        <begin position="73"/>
        <end position="155"/>
    </location>
</feature>
<sequence length="437" mass="49488">MDLSNLRLKFSELSKRQKASVIGFPVLGLAILSSALHGNGREQTVQITLPESQVVETILTEQQDKQHNIPDYEYQIKSGDTLSSIFTHLGFTYQELLKIMEADQDALALDTLQPGNTLQFWTTDQNHAVKKMELVFNIAHKVEYSLQDDGSYAYKETTIPGVWKNRPLIGEINGSFSQSAYSLGLNSTEIDQIVTLLKDKIHFGRDLRAGDKFEIVQSRQYVNGELSGNREIEAIKIFNRHNVIAAYLNKDGQFYDRHGESLQKAFLRYPTKKRYRISSPFNLHRVHPVTGKIMPHFGTDFACPVGTPVLATGDGVVTMIRKHPYAGYYISIRHDSTYLTRYLHLSKFLVHRGEHVKRGQVIALSGSTGRVTGPHLHYELRIKGRPVNAMTAKIPMAHSVPKRDMPQFIKRRDELDTLLKNKENELASTTEAKHSSS</sequence>
<dbReference type="PANTHER" id="PTHR21666:SF292">
    <property type="entry name" value="MUREIN DD-ENDOPEPTIDASE MEPM"/>
    <property type="match status" value="1"/>
</dbReference>
<dbReference type="Pfam" id="PF01551">
    <property type="entry name" value="Peptidase_M23"/>
    <property type="match status" value="1"/>
</dbReference>
<evidence type="ECO:0000259" key="10">
    <source>
        <dbReference type="Pfam" id="PF04225"/>
    </source>
</evidence>
<reference evidence="12 13" key="1">
    <citation type="submission" date="2019-10" db="EMBL/GenBank/DDBJ databases">
        <title>Vibrio sp. nov. isolated from a shrimp pond.</title>
        <authorList>
            <person name="Gomez-Gil B."/>
            <person name="Enciso-Ibarra J."/>
            <person name="Enciso-Ibarra K."/>
            <person name="Bolan-Mejia C."/>
        </authorList>
    </citation>
    <scope>NUCLEOTIDE SEQUENCE [LARGE SCALE GENOMIC DNA]</scope>
    <source>
        <strain evidence="12 13">CAIM 722</strain>
    </source>
</reference>
<proteinExistence type="predicted"/>
<dbReference type="InterPro" id="IPR050570">
    <property type="entry name" value="Cell_wall_metabolism_enzyme"/>
</dbReference>
<feature type="domain" description="Csd3-like second N-terminal" evidence="11">
    <location>
        <begin position="161"/>
        <end position="282"/>
    </location>
</feature>
<gene>
    <name evidence="12" type="ORF">F9817_19920</name>
</gene>
<name>A0A7X4LNX0_9VIBR</name>
<keyword evidence="4" id="KW-0479">Metal-binding</keyword>
<dbReference type="GO" id="GO:0006508">
    <property type="term" value="P:proteolysis"/>
    <property type="evidence" value="ECO:0007669"/>
    <property type="project" value="UniProtKB-KW"/>
</dbReference>
<dbReference type="Proteomes" id="UP000462621">
    <property type="component" value="Unassembled WGS sequence"/>
</dbReference>
<protein>
    <submittedName>
        <fullName evidence="12">Peptidoglycan DD-metalloendopeptidase family protein</fullName>
    </submittedName>
</protein>